<dbReference type="EMBL" id="FQXG01000003">
    <property type="protein sequence ID" value="SHH54221.1"/>
    <property type="molecule type" value="Genomic_DNA"/>
</dbReference>
<sequence>MELTTIPARYQLDYSDANALDVSERWGWLTTTLLNVLVPQHHQMHPICSGENRAHVLTAHVLFQMLVSARVVIDESWLPEGLELTDFTRGDFELEVENALEYDPDGPLEGQAFERLLAMRPHIAAEPLLWQAVEMAQAARFSEEEQLAEQLHQLLKHRLPDA</sequence>
<dbReference type="STRING" id="299255.SAMN02745129_2277"/>
<dbReference type="AlphaFoldDB" id="A0A1M5TU63"/>
<accession>A0A1M5TU63</accession>
<evidence type="ECO:0000313" key="2">
    <source>
        <dbReference type="Proteomes" id="UP000184268"/>
    </source>
</evidence>
<gene>
    <name evidence="1" type="ORF">SAMN02745129_2277</name>
</gene>
<protein>
    <submittedName>
        <fullName evidence="1">Uncharacterized protein</fullName>
    </submittedName>
</protein>
<dbReference type="Proteomes" id="UP000184268">
    <property type="component" value="Unassembled WGS sequence"/>
</dbReference>
<proteinExistence type="predicted"/>
<organism evidence="1 2">
    <name type="scientific">Ferrimonas marina</name>
    <dbReference type="NCBI Taxonomy" id="299255"/>
    <lineage>
        <taxon>Bacteria</taxon>
        <taxon>Pseudomonadati</taxon>
        <taxon>Pseudomonadota</taxon>
        <taxon>Gammaproteobacteria</taxon>
        <taxon>Alteromonadales</taxon>
        <taxon>Ferrimonadaceae</taxon>
        <taxon>Ferrimonas</taxon>
    </lineage>
</organism>
<reference evidence="1 2" key="1">
    <citation type="submission" date="2016-11" db="EMBL/GenBank/DDBJ databases">
        <authorList>
            <person name="Jaros S."/>
            <person name="Januszkiewicz K."/>
            <person name="Wedrychowicz H."/>
        </authorList>
    </citation>
    <scope>NUCLEOTIDE SEQUENCE [LARGE SCALE GENOMIC DNA]</scope>
    <source>
        <strain evidence="1 2">DSM 16917</strain>
    </source>
</reference>
<name>A0A1M5TU63_9GAMM</name>
<evidence type="ECO:0000313" key="1">
    <source>
        <dbReference type="EMBL" id="SHH54221.1"/>
    </source>
</evidence>
<dbReference type="RefSeq" id="WP_143165609.1">
    <property type="nucleotide sequence ID" value="NZ_FQXG01000003.1"/>
</dbReference>
<keyword evidence="2" id="KW-1185">Reference proteome</keyword>